<dbReference type="OrthoDB" id="421276at2759"/>
<protein>
    <submittedName>
        <fullName evidence="1">YqaJ-like viral recombinase domain</fullName>
    </submittedName>
</protein>
<keyword evidence="2" id="KW-1185">Reference proteome</keyword>
<evidence type="ECO:0000313" key="2">
    <source>
        <dbReference type="Proteomes" id="UP001055439"/>
    </source>
</evidence>
<dbReference type="AlphaFoldDB" id="A0A9E7L3Z1"/>
<reference evidence="1" key="1">
    <citation type="submission" date="2022-05" db="EMBL/GenBank/DDBJ databases">
        <title>The Musa troglodytarum L. genome provides insights into the mechanism of non-climacteric behaviour and enrichment of carotenoids.</title>
        <authorList>
            <person name="Wang J."/>
        </authorList>
    </citation>
    <scope>NUCLEOTIDE SEQUENCE</scope>
    <source>
        <tissue evidence="1">Leaf</tissue>
    </source>
</reference>
<accession>A0A9E7L3Z1</accession>
<name>A0A9E7L3Z1_9LILI</name>
<evidence type="ECO:0000313" key="1">
    <source>
        <dbReference type="EMBL" id="URE39711.1"/>
    </source>
</evidence>
<gene>
    <name evidence="1" type="ORF">MUK42_16430</name>
</gene>
<dbReference type="EMBL" id="CP097510">
    <property type="protein sequence ID" value="URE39711.1"/>
    <property type="molecule type" value="Genomic_DNA"/>
</dbReference>
<dbReference type="Proteomes" id="UP001055439">
    <property type="component" value="Chromosome 8"/>
</dbReference>
<proteinExistence type="predicted"/>
<sequence length="153" mass="17012">MRAILPHRVDLSSPFPSTDALHLFVRAALRKQVAFASPRAAAAARGGAGRRTRHTDSPWRPPAVFGFLRTLQPSLIANFDRPVTSIMSCSCVGHAKFLPSKRNREGYIPRTCTASSLQLSVLFLPILLSKELQPQVRYPHDTDKDRTTDHNDP</sequence>
<organism evidence="1 2">
    <name type="scientific">Musa troglodytarum</name>
    <name type="common">fe'i banana</name>
    <dbReference type="NCBI Taxonomy" id="320322"/>
    <lineage>
        <taxon>Eukaryota</taxon>
        <taxon>Viridiplantae</taxon>
        <taxon>Streptophyta</taxon>
        <taxon>Embryophyta</taxon>
        <taxon>Tracheophyta</taxon>
        <taxon>Spermatophyta</taxon>
        <taxon>Magnoliopsida</taxon>
        <taxon>Liliopsida</taxon>
        <taxon>Zingiberales</taxon>
        <taxon>Musaceae</taxon>
        <taxon>Musa</taxon>
    </lineage>
</organism>